<comment type="catalytic activity">
    <reaction evidence="1">
        <text>a CDP-1,2-diacyl-sn-glycerol + L-serine = a 1,2-diacyl-sn-glycero-3-phospho-L-serine + CMP + H(+)</text>
        <dbReference type="Rhea" id="RHEA:16913"/>
        <dbReference type="ChEBI" id="CHEBI:15378"/>
        <dbReference type="ChEBI" id="CHEBI:33384"/>
        <dbReference type="ChEBI" id="CHEBI:57262"/>
        <dbReference type="ChEBI" id="CHEBI:58332"/>
        <dbReference type="ChEBI" id="CHEBI:60377"/>
        <dbReference type="EC" id="2.7.8.8"/>
    </reaction>
</comment>
<evidence type="ECO:0000256" key="8">
    <source>
        <dbReference type="ARBA" id="ARBA00022679"/>
    </source>
</evidence>
<dbReference type="AlphaFoldDB" id="A0A2T9YGH3"/>
<dbReference type="Gene3D" id="1.20.120.1760">
    <property type="match status" value="1"/>
</dbReference>
<reference evidence="20 22" key="1">
    <citation type="journal article" date="2018" name="MBio">
        <title>Comparative Genomics Reveals the Core Gene Toolbox for the Fungus-Insect Symbiosis.</title>
        <authorList>
            <person name="Wang Y."/>
            <person name="Stata M."/>
            <person name="Wang W."/>
            <person name="Stajich J.E."/>
            <person name="White M.M."/>
            <person name="Moncalvo J.M."/>
        </authorList>
    </citation>
    <scope>NUCLEOTIDE SEQUENCE [LARGE SCALE GENOMIC DNA]</scope>
    <source>
        <strain evidence="20 22">AUS-77-4</strain>
    </source>
</reference>
<evidence type="ECO:0000313" key="22">
    <source>
        <dbReference type="Proteomes" id="UP000245699"/>
    </source>
</evidence>
<dbReference type="FunFam" id="1.20.120.1760:FF:000022">
    <property type="entry name" value="CDP-diacylglycerol--serine O-phosphatidyltransferase"/>
    <property type="match status" value="1"/>
</dbReference>
<evidence type="ECO:0000256" key="17">
    <source>
        <dbReference type="ARBA" id="ARBA00060701"/>
    </source>
</evidence>
<dbReference type="PROSITE" id="PS51257">
    <property type="entry name" value="PROKAR_LIPOPROTEIN"/>
    <property type="match status" value="1"/>
</dbReference>
<dbReference type="GO" id="GO:0006659">
    <property type="term" value="P:phosphatidylserine biosynthetic process"/>
    <property type="evidence" value="ECO:0007669"/>
    <property type="project" value="UniProtKB-ARBA"/>
</dbReference>
<dbReference type="EMBL" id="MBFT01000244">
    <property type="protein sequence ID" value="PVU94522.1"/>
    <property type="molecule type" value="Genomic_DNA"/>
</dbReference>
<evidence type="ECO:0000256" key="16">
    <source>
        <dbReference type="ARBA" id="ARBA00032361"/>
    </source>
</evidence>
<dbReference type="GO" id="GO:0003882">
    <property type="term" value="F:CDP-diacylglycerol-serine O-phosphatidyltransferase activity"/>
    <property type="evidence" value="ECO:0007669"/>
    <property type="project" value="UniProtKB-EC"/>
</dbReference>
<gene>
    <name evidence="21" type="ORF">BB559_002971</name>
    <name evidence="20" type="ORF">BB559_004138</name>
</gene>
<dbReference type="PANTHER" id="PTHR14269">
    <property type="entry name" value="CDP-DIACYLGLYCEROL--GLYCEROL-3-PHOSPHATE 3-PHOSPHATIDYLTRANSFERASE-RELATED"/>
    <property type="match status" value="1"/>
</dbReference>
<evidence type="ECO:0000256" key="14">
    <source>
        <dbReference type="ARBA" id="ARBA00023209"/>
    </source>
</evidence>
<feature type="transmembrane region" description="Helical" evidence="19">
    <location>
        <begin position="7"/>
        <end position="31"/>
    </location>
</feature>
<keyword evidence="10" id="KW-0256">Endoplasmic reticulum</keyword>
<evidence type="ECO:0000256" key="5">
    <source>
        <dbReference type="ARBA" id="ARBA00013174"/>
    </source>
</evidence>
<keyword evidence="13 19" id="KW-0472">Membrane</keyword>
<name>A0A2T9YGH3_9FUNG</name>
<comment type="subcellular location">
    <subcellularLocation>
        <location evidence="2">Endoplasmic reticulum membrane</location>
        <topology evidence="2">Multi-pass membrane protein</topology>
    </subcellularLocation>
</comment>
<evidence type="ECO:0000256" key="11">
    <source>
        <dbReference type="ARBA" id="ARBA00022989"/>
    </source>
</evidence>
<evidence type="ECO:0000256" key="3">
    <source>
        <dbReference type="ARBA" id="ARBA00005189"/>
    </source>
</evidence>
<feature type="transmembrane region" description="Helical" evidence="19">
    <location>
        <begin position="97"/>
        <end position="114"/>
    </location>
</feature>
<feature type="transmembrane region" description="Helical" evidence="19">
    <location>
        <begin position="134"/>
        <end position="155"/>
    </location>
</feature>
<accession>A0A2T9YGH3</accession>
<keyword evidence="22" id="KW-1185">Reference proteome</keyword>
<evidence type="ECO:0000256" key="18">
    <source>
        <dbReference type="RuleBase" id="RU003750"/>
    </source>
</evidence>
<feature type="transmembrane region" description="Helical" evidence="19">
    <location>
        <begin position="37"/>
        <end position="54"/>
    </location>
</feature>
<dbReference type="InterPro" id="IPR050324">
    <property type="entry name" value="CDP-alcohol_PTase-I"/>
</dbReference>
<evidence type="ECO:0000256" key="9">
    <source>
        <dbReference type="ARBA" id="ARBA00022692"/>
    </source>
</evidence>
<evidence type="ECO:0000256" key="15">
    <source>
        <dbReference type="ARBA" id="ARBA00023264"/>
    </source>
</evidence>
<proteinExistence type="inferred from homology"/>
<evidence type="ECO:0000256" key="13">
    <source>
        <dbReference type="ARBA" id="ARBA00023136"/>
    </source>
</evidence>
<comment type="pathway">
    <text evidence="3">Lipid metabolism.</text>
</comment>
<evidence type="ECO:0000256" key="1">
    <source>
        <dbReference type="ARBA" id="ARBA00000287"/>
    </source>
</evidence>
<organism evidence="20 22">
    <name type="scientific">Furculomyces boomerangus</name>
    <dbReference type="NCBI Taxonomy" id="61424"/>
    <lineage>
        <taxon>Eukaryota</taxon>
        <taxon>Fungi</taxon>
        <taxon>Fungi incertae sedis</taxon>
        <taxon>Zoopagomycota</taxon>
        <taxon>Kickxellomycotina</taxon>
        <taxon>Harpellomycetes</taxon>
        <taxon>Harpellales</taxon>
        <taxon>Harpellaceae</taxon>
        <taxon>Furculomyces</taxon>
    </lineage>
</organism>
<keyword evidence="9 19" id="KW-0812">Transmembrane</keyword>
<sequence>MVRSFNLADFLTLGNGVCGCMSIMFAMRSLITQDPTFLYAAFCFIPIGVFLDAMDGKVARWRNSTSLLGQELDSLADLISFGVAPAMLGFACGLQTILDIIVLSFFVCCGLARLARYNATVASLPKNDSGKILYFEGTPIPSSLFIVIVLAYGVYCGKFWSFQNIPTDQNGFISPFKIAFIGENVWLGELKVISKYHIHPFVFIYAINGMLMISKRLRIPKF</sequence>
<dbReference type="STRING" id="61424.A0A2T9YGH3"/>
<dbReference type="InterPro" id="IPR000462">
    <property type="entry name" value="CDP-OH_P_trans"/>
</dbReference>
<evidence type="ECO:0000313" key="21">
    <source>
        <dbReference type="EMBL" id="PVU94522.1"/>
    </source>
</evidence>
<dbReference type="EMBL" id="MBFT01000415">
    <property type="protein sequence ID" value="PVU91446.1"/>
    <property type="molecule type" value="Genomic_DNA"/>
</dbReference>
<evidence type="ECO:0000256" key="7">
    <source>
        <dbReference type="ARBA" id="ARBA00022516"/>
    </source>
</evidence>
<dbReference type="InterPro" id="IPR004533">
    <property type="entry name" value="CDP-diaglyc--ser_O-PTrfase"/>
</dbReference>
<dbReference type="EC" id="2.7.8.8" evidence="5"/>
<comment type="pathway">
    <text evidence="17">Phospholipid metabolism; phosphatidylethanolamine biosynthesis; phosphatidylethanolamine from CDP-diacylglycerol: step 1/2.</text>
</comment>
<dbReference type="NCBIfam" id="TIGR00473">
    <property type="entry name" value="pssA"/>
    <property type="match status" value="1"/>
</dbReference>
<evidence type="ECO:0000256" key="4">
    <source>
        <dbReference type="ARBA" id="ARBA00010441"/>
    </source>
</evidence>
<comment type="caution">
    <text evidence="20">The sequence shown here is derived from an EMBL/GenBank/DDBJ whole genome shotgun (WGS) entry which is preliminary data.</text>
</comment>
<evidence type="ECO:0000256" key="12">
    <source>
        <dbReference type="ARBA" id="ARBA00023098"/>
    </source>
</evidence>
<evidence type="ECO:0000256" key="6">
    <source>
        <dbReference type="ARBA" id="ARBA00017171"/>
    </source>
</evidence>
<dbReference type="InterPro" id="IPR043130">
    <property type="entry name" value="CDP-OH_PTrfase_TM_dom"/>
</dbReference>
<keyword evidence="12" id="KW-0443">Lipid metabolism</keyword>
<keyword evidence="14" id="KW-0594">Phospholipid biosynthesis</keyword>
<keyword evidence="7" id="KW-0444">Lipid biosynthesis</keyword>
<dbReference type="GO" id="GO:0005789">
    <property type="term" value="C:endoplasmic reticulum membrane"/>
    <property type="evidence" value="ECO:0007669"/>
    <property type="project" value="UniProtKB-SubCell"/>
</dbReference>
<comment type="similarity">
    <text evidence="4 18">Belongs to the CDP-alcohol phosphatidyltransferase class-I family.</text>
</comment>
<evidence type="ECO:0000256" key="10">
    <source>
        <dbReference type="ARBA" id="ARBA00022824"/>
    </source>
</evidence>
<keyword evidence="8 18" id="KW-0808">Transferase</keyword>
<feature type="transmembrane region" description="Helical" evidence="19">
    <location>
        <begin position="196"/>
        <end position="213"/>
    </location>
</feature>
<evidence type="ECO:0000313" key="20">
    <source>
        <dbReference type="EMBL" id="PVU91446.1"/>
    </source>
</evidence>
<dbReference type="OrthoDB" id="448573at2759"/>
<dbReference type="Pfam" id="PF01066">
    <property type="entry name" value="CDP-OH_P_transf"/>
    <property type="match status" value="1"/>
</dbReference>
<evidence type="ECO:0000256" key="19">
    <source>
        <dbReference type="SAM" id="Phobius"/>
    </source>
</evidence>
<dbReference type="Proteomes" id="UP000245699">
    <property type="component" value="Unassembled WGS sequence"/>
</dbReference>
<keyword evidence="15" id="KW-1208">Phospholipid metabolism</keyword>
<dbReference type="PANTHER" id="PTHR14269:SF61">
    <property type="entry name" value="CDP-DIACYLGLYCEROL--SERINE O-PHOSPHATIDYLTRANSFERASE"/>
    <property type="match status" value="1"/>
</dbReference>
<protein>
    <recommendedName>
        <fullName evidence="6">CDP-diacylglycerol--serine O-phosphatidyltransferase</fullName>
        <ecNumber evidence="5">2.7.8.8</ecNumber>
    </recommendedName>
    <alternativeName>
        <fullName evidence="16">Phosphatidylserine synthase</fullName>
    </alternativeName>
</protein>
<dbReference type="PROSITE" id="PS00379">
    <property type="entry name" value="CDP_ALCOHOL_P_TRANSF"/>
    <property type="match status" value="1"/>
</dbReference>
<keyword evidence="11 19" id="KW-1133">Transmembrane helix</keyword>
<evidence type="ECO:0000256" key="2">
    <source>
        <dbReference type="ARBA" id="ARBA00004477"/>
    </source>
</evidence>
<dbReference type="InterPro" id="IPR048254">
    <property type="entry name" value="CDP_ALCOHOL_P_TRANSF_CS"/>
</dbReference>